<organism evidence="3 4">
    <name type="scientific">candidate division MSBL1 archaeon SCGC-AAA259M10</name>
    <dbReference type="NCBI Taxonomy" id="1698270"/>
    <lineage>
        <taxon>Archaea</taxon>
        <taxon>Methanobacteriati</taxon>
        <taxon>Methanobacteriota</taxon>
        <taxon>candidate division MSBL1</taxon>
    </lineage>
</organism>
<dbReference type="SUPFAM" id="SSF75704">
    <property type="entry name" value="Mitotic arrest deficient-like 1, Mad1"/>
    <property type="match status" value="1"/>
</dbReference>
<proteinExistence type="predicted"/>
<name>A0A133V0P0_9EURY</name>
<feature type="coiled-coil region" evidence="1">
    <location>
        <begin position="18"/>
        <end position="52"/>
    </location>
</feature>
<evidence type="ECO:0000256" key="2">
    <source>
        <dbReference type="SAM" id="MobiDB-lite"/>
    </source>
</evidence>
<protein>
    <submittedName>
        <fullName evidence="3">Uncharacterized protein</fullName>
    </submittedName>
</protein>
<keyword evidence="1" id="KW-0175">Coiled coil</keyword>
<evidence type="ECO:0000313" key="3">
    <source>
        <dbReference type="EMBL" id="KXB00001.1"/>
    </source>
</evidence>
<dbReference type="EMBL" id="LHXU01000023">
    <property type="protein sequence ID" value="KXB00001.1"/>
    <property type="molecule type" value="Genomic_DNA"/>
</dbReference>
<comment type="caution">
    <text evidence="3">The sequence shown here is derived from an EMBL/GenBank/DDBJ whole genome shotgun (WGS) entry which is preliminary data.</text>
</comment>
<keyword evidence="4" id="KW-1185">Reference proteome</keyword>
<evidence type="ECO:0000256" key="1">
    <source>
        <dbReference type="SAM" id="Coils"/>
    </source>
</evidence>
<feature type="region of interest" description="Disordered" evidence="2">
    <location>
        <begin position="59"/>
        <end position="121"/>
    </location>
</feature>
<feature type="compositionally biased region" description="Basic and acidic residues" evidence="2">
    <location>
        <begin position="106"/>
        <end position="121"/>
    </location>
</feature>
<gene>
    <name evidence="3" type="ORF">AKJ40_02025</name>
</gene>
<sequence>MIFRTSSPSDCEATCPRVGGLEKKVEELKEENTDLRQEKREVEKKLNYWKERHARLWDKYRKVTSSNKPSSKKTRYEKEEEKRRKRERKKRRKGDEDTGGEEEDEEKGKPGRKPESRSSLD</sequence>
<dbReference type="Proteomes" id="UP000070341">
    <property type="component" value="Unassembled WGS sequence"/>
</dbReference>
<reference evidence="3 4" key="1">
    <citation type="journal article" date="2016" name="Sci. Rep.">
        <title>Metabolic traits of an uncultured archaeal lineage -MSBL1- from brine pools of the Red Sea.</title>
        <authorList>
            <person name="Mwirichia R."/>
            <person name="Alam I."/>
            <person name="Rashid M."/>
            <person name="Vinu M."/>
            <person name="Ba-Alawi W."/>
            <person name="Anthony Kamau A."/>
            <person name="Kamanda Ngugi D."/>
            <person name="Goker M."/>
            <person name="Klenk H.P."/>
            <person name="Bajic V."/>
            <person name="Stingl U."/>
        </authorList>
    </citation>
    <scope>NUCLEOTIDE SEQUENCE [LARGE SCALE GENOMIC DNA]</scope>
    <source>
        <strain evidence="3">SCGC-AAA259M10</strain>
    </source>
</reference>
<accession>A0A133V0P0</accession>
<feature type="compositionally biased region" description="Basic residues" evidence="2">
    <location>
        <begin position="83"/>
        <end position="92"/>
    </location>
</feature>
<evidence type="ECO:0000313" key="4">
    <source>
        <dbReference type="Proteomes" id="UP000070341"/>
    </source>
</evidence>
<dbReference type="AlphaFoldDB" id="A0A133V0P0"/>